<evidence type="ECO:0000256" key="2">
    <source>
        <dbReference type="SAM" id="SignalP"/>
    </source>
</evidence>
<feature type="signal peptide" evidence="2">
    <location>
        <begin position="1"/>
        <end position="22"/>
    </location>
</feature>
<dbReference type="Gene3D" id="1.10.238.20">
    <property type="entry name" value="Pheromone/general odorant binding protein domain"/>
    <property type="match status" value="1"/>
</dbReference>
<dbReference type="InterPro" id="IPR036728">
    <property type="entry name" value="PBP_GOBP_sf"/>
</dbReference>
<protein>
    <submittedName>
        <fullName evidence="3">Putative odorant binding protein 14</fullName>
    </submittedName>
</protein>
<dbReference type="EMBL" id="MT905101">
    <property type="protein sequence ID" value="UDM59714.1"/>
    <property type="molecule type" value="mRNA"/>
</dbReference>
<feature type="chain" id="PRO_5035472689" evidence="2">
    <location>
        <begin position="23"/>
        <end position="173"/>
    </location>
</feature>
<dbReference type="SMART" id="SM00708">
    <property type="entry name" value="PhBP"/>
    <property type="match status" value="1"/>
</dbReference>
<accession>A0A8K1UB36</accession>
<name>A0A8K1UB36_CORCP</name>
<dbReference type="SUPFAM" id="SSF47565">
    <property type="entry name" value="Insect pheromone/odorant-binding proteins"/>
    <property type="match status" value="1"/>
</dbReference>
<dbReference type="PANTHER" id="PTHR11857">
    <property type="entry name" value="ODORANT BINDING PROTEIN-RELATED"/>
    <property type="match status" value="1"/>
</dbReference>
<dbReference type="GO" id="GO:0005615">
    <property type="term" value="C:extracellular space"/>
    <property type="evidence" value="ECO:0007669"/>
    <property type="project" value="TreeGrafter"/>
</dbReference>
<dbReference type="GO" id="GO:0005549">
    <property type="term" value="F:odorant binding"/>
    <property type="evidence" value="ECO:0007669"/>
    <property type="project" value="InterPro"/>
</dbReference>
<sequence>MSRIIFLVALGVLTFLLSQSSSVSIANGDMKTKNTDMEIYYNTTSSAGSLASTVMKKIEEELEQAMINCNETYRIEMSYIEALNESGSFPDETDKTPKCYVRCVLESTGVASEDGKYDPAKTAEVFAGERGGRPMDDIQEIAAGCADRQETCKCERAYNYMKCLMETEIRRYQ</sequence>
<evidence type="ECO:0000313" key="3">
    <source>
        <dbReference type="EMBL" id="UDM59714.1"/>
    </source>
</evidence>
<proteinExistence type="evidence at transcript level"/>
<dbReference type="Pfam" id="PF01395">
    <property type="entry name" value="PBP_GOBP"/>
    <property type="match status" value="1"/>
</dbReference>
<dbReference type="InterPro" id="IPR006170">
    <property type="entry name" value="PBP/GOBP"/>
</dbReference>
<reference evidence="3" key="1">
    <citation type="submission" date="2020-08" db="EMBL/GenBank/DDBJ databases">
        <authorList>
            <person name="Huang Z."/>
            <person name="Zhang Q."/>
        </authorList>
    </citation>
    <scope>NUCLEOTIDE SEQUENCE</scope>
    <source>
        <strain evidence="3">Cluster-2393.11574</strain>
    </source>
</reference>
<organism evidence="3">
    <name type="scientific">Corcyra cephalonica</name>
    <name type="common">Rice moth</name>
    <dbReference type="NCBI Taxonomy" id="139036"/>
    <lineage>
        <taxon>Eukaryota</taxon>
        <taxon>Metazoa</taxon>
        <taxon>Ecdysozoa</taxon>
        <taxon>Arthropoda</taxon>
        <taxon>Hexapoda</taxon>
        <taxon>Insecta</taxon>
        <taxon>Pterygota</taxon>
        <taxon>Neoptera</taxon>
        <taxon>Endopterygota</taxon>
        <taxon>Lepidoptera</taxon>
        <taxon>Glossata</taxon>
        <taxon>Ditrysia</taxon>
        <taxon>Pyraloidea</taxon>
        <taxon>Pyralidae</taxon>
        <taxon>Galleriinae</taxon>
        <taxon>Corcyra</taxon>
    </lineage>
</organism>
<dbReference type="CDD" id="cd23992">
    <property type="entry name" value="PBP_GOBP"/>
    <property type="match status" value="1"/>
</dbReference>
<keyword evidence="1 2" id="KW-0732">Signal</keyword>
<dbReference type="SMR" id="A0A8K1UB36"/>
<dbReference type="GO" id="GO:0007608">
    <property type="term" value="P:sensory perception of smell"/>
    <property type="evidence" value="ECO:0007669"/>
    <property type="project" value="TreeGrafter"/>
</dbReference>
<evidence type="ECO:0000256" key="1">
    <source>
        <dbReference type="ARBA" id="ARBA00022729"/>
    </source>
</evidence>
<dbReference type="AlphaFoldDB" id="A0A8K1UB36"/>